<accession>A0A1X9NCL7</accession>
<evidence type="ECO:0000313" key="6">
    <source>
        <dbReference type="Proteomes" id="UP000193450"/>
    </source>
</evidence>
<comment type="cofactor">
    <cofactor evidence="1 3">
        <name>pyridoxal 5'-phosphate</name>
        <dbReference type="ChEBI" id="CHEBI:597326"/>
    </cofactor>
</comment>
<dbReference type="KEGG" id="osg:BST96_12035"/>
<dbReference type="EMBL" id="CP019343">
    <property type="protein sequence ID" value="ARN74784.1"/>
    <property type="molecule type" value="Genomic_DNA"/>
</dbReference>
<dbReference type="Pfam" id="PF00155">
    <property type="entry name" value="Aminotran_1_2"/>
    <property type="match status" value="1"/>
</dbReference>
<dbReference type="EC" id="2.6.1.-" evidence="3"/>
<keyword evidence="2" id="KW-0663">Pyridoxal phosphate</keyword>
<reference evidence="5 6" key="1">
    <citation type="submission" date="2016-11" db="EMBL/GenBank/DDBJ databases">
        <title>Trade-off between light-utilization and light-protection in marine flavobacteria.</title>
        <authorList>
            <person name="Kumagai Y."/>
        </authorList>
    </citation>
    <scope>NUCLEOTIDE SEQUENCE [LARGE SCALE GENOMIC DNA]</scope>
    <source>
        <strain evidence="5 6">NBRC 107125</strain>
    </source>
</reference>
<dbReference type="InterPro" id="IPR015421">
    <property type="entry name" value="PyrdxlP-dep_Trfase_major"/>
</dbReference>
<dbReference type="InterPro" id="IPR015424">
    <property type="entry name" value="PyrdxlP-dep_Trfase"/>
</dbReference>
<dbReference type="Gene3D" id="3.90.1150.10">
    <property type="entry name" value="Aspartate Aminotransferase, domain 1"/>
    <property type="match status" value="1"/>
</dbReference>
<dbReference type="RefSeq" id="WP_169713979.1">
    <property type="nucleotide sequence ID" value="NZ_CP019343.1"/>
</dbReference>
<keyword evidence="3" id="KW-0032">Aminotransferase</keyword>
<dbReference type="InterPro" id="IPR015422">
    <property type="entry name" value="PyrdxlP-dep_Trfase_small"/>
</dbReference>
<feature type="domain" description="Aminotransferase class I/classII large" evidence="4">
    <location>
        <begin position="66"/>
        <end position="334"/>
    </location>
</feature>
<dbReference type="SUPFAM" id="SSF53383">
    <property type="entry name" value="PLP-dependent transferases"/>
    <property type="match status" value="1"/>
</dbReference>
<evidence type="ECO:0000256" key="2">
    <source>
        <dbReference type="ARBA" id="ARBA00022898"/>
    </source>
</evidence>
<dbReference type="PANTHER" id="PTHR42885">
    <property type="entry name" value="HISTIDINOL-PHOSPHATE AMINOTRANSFERASE-RELATED"/>
    <property type="match status" value="1"/>
</dbReference>
<dbReference type="PANTHER" id="PTHR42885:SF1">
    <property type="entry name" value="THREONINE-PHOSPHATE DECARBOXYLASE"/>
    <property type="match status" value="1"/>
</dbReference>
<evidence type="ECO:0000313" key="5">
    <source>
        <dbReference type="EMBL" id="ARN74784.1"/>
    </source>
</evidence>
<sequence length="363" mass="40281">MSDAKTNPAHGGDIQSASQRFGIVPEQWLDCSTGINPDAYPIPDIPEKYFYQLPTHPLEILISAAKKYYQVGHLLLAAGSQPLIEAIPAMRQPCRVAIPDVGYQEHIYHWQRCGHQVIQYSGFDTQTLNRLIIEGDVDCAVVINPNNPTGKVQSIASLKKWQKKLSVKGGWLIIDEAFIDTFNDAFQNEEANKSFAPYSELPGVVVLRSVGKFFGLAGIRIGFALAEKTFLEQLSARMVLWSVSGVSQYVAACALADRSWQQLARLRLLNHSQWMLSLLDSVFPQQKIYSTALFVSVKVDKTMAAAIAEALAKGGILIRQWPLPDGENTLLRFGLLSAKDDRDRLAILLRQAVNAEYDLLVSP</sequence>
<dbReference type="InterPro" id="IPR004838">
    <property type="entry name" value="NHTrfase_class1_PyrdxlP-BS"/>
</dbReference>
<comment type="similarity">
    <text evidence="3">Belongs to the class-I pyridoxal-phosphate-dependent aminotransferase family.</text>
</comment>
<proteinExistence type="inferred from homology"/>
<evidence type="ECO:0000259" key="4">
    <source>
        <dbReference type="Pfam" id="PF00155"/>
    </source>
</evidence>
<dbReference type="InterPro" id="IPR004839">
    <property type="entry name" value="Aminotransferase_I/II_large"/>
</dbReference>
<dbReference type="Gene3D" id="3.40.640.10">
    <property type="entry name" value="Type I PLP-dependent aspartate aminotransferase-like (Major domain)"/>
    <property type="match status" value="1"/>
</dbReference>
<dbReference type="STRING" id="716816.BST96_12035"/>
<evidence type="ECO:0000256" key="1">
    <source>
        <dbReference type="ARBA" id="ARBA00001933"/>
    </source>
</evidence>
<evidence type="ECO:0000256" key="3">
    <source>
        <dbReference type="RuleBase" id="RU000481"/>
    </source>
</evidence>
<dbReference type="GO" id="GO:0030170">
    <property type="term" value="F:pyridoxal phosphate binding"/>
    <property type="evidence" value="ECO:0007669"/>
    <property type="project" value="InterPro"/>
</dbReference>
<dbReference type="PROSITE" id="PS00105">
    <property type="entry name" value="AA_TRANSFER_CLASS_1"/>
    <property type="match status" value="1"/>
</dbReference>
<name>A0A1X9NCL7_9GAMM</name>
<keyword evidence="6" id="KW-1185">Reference proteome</keyword>
<organism evidence="5 6">
    <name type="scientific">Oceanicoccus sagamiensis</name>
    <dbReference type="NCBI Taxonomy" id="716816"/>
    <lineage>
        <taxon>Bacteria</taxon>
        <taxon>Pseudomonadati</taxon>
        <taxon>Pseudomonadota</taxon>
        <taxon>Gammaproteobacteria</taxon>
        <taxon>Cellvibrionales</taxon>
        <taxon>Spongiibacteraceae</taxon>
        <taxon>Oceanicoccus</taxon>
    </lineage>
</organism>
<dbReference type="AlphaFoldDB" id="A0A1X9NCL7"/>
<dbReference type="Proteomes" id="UP000193450">
    <property type="component" value="Chromosome"/>
</dbReference>
<protein>
    <recommendedName>
        <fullName evidence="3">Aminotransferase</fullName>
        <ecNumber evidence="3">2.6.1.-</ecNumber>
    </recommendedName>
</protein>
<keyword evidence="3" id="KW-0808">Transferase</keyword>
<dbReference type="GO" id="GO:0008483">
    <property type="term" value="F:transaminase activity"/>
    <property type="evidence" value="ECO:0007669"/>
    <property type="project" value="UniProtKB-KW"/>
</dbReference>
<dbReference type="CDD" id="cd00609">
    <property type="entry name" value="AAT_like"/>
    <property type="match status" value="1"/>
</dbReference>
<gene>
    <name evidence="5" type="ORF">BST96_12035</name>
</gene>